<feature type="domain" description="CHASE" evidence="6">
    <location>
        <begin position="157"/>
        <end position="228"/>
    </location>
</feature>
<dbReference type="InterPro" id="IPR050706">
    <property type="entry name" value="Cyclic-di-GMP_PDE-like"/>
</dbReference>
<evidence type="ECO:0000256" key="5">
    <source>
        <dbReference type="SAM" id="Phobius"/>
    </source>
</evidence>
<dbReference type="PROSITE" id="PS50887">
    <property type="entry name" value="GGDEF"/>
    <property type="match status" value="1"/>
</dbReference>
<dbReference type="Pfam" id="PF00563">
    <property type="entry name" value="EAL"/>
    <property type="match status" value="1"/>
</dbReference>
<dbReference type="STRING" id="1246995.AFR_35390"/>
<feature type="transmembrane region" description="Helical" evidence="5">
    <location>
        <begin position="304"/>
        <end position="326"/>
    </location>
</feature>
<dbReference type="PROSITE" id="PS50839">
    <property type="entry name" value="CHASE"/>
    <property type="match status" value="1"/>
</dbReference>
<dbReference type="PANTHER" id="PTHR33121">
    <property type="entry name" value="CYCLIC DI-GMP PHOSPHODIESTERASE PDEF"/>
    <property type="match status" value="1"/>
</dbReference>
<organism evidence="9 10">
    <name type="scientific">Actinoplanes friuliensis DSM 7358</name>
    <dbReference type="NCBI Taxonomy" id="1246995"/>
    <lineage>
        <taxon>Bacteria</taxon>
        <taxon>Bacillati</taxon>
        <taxon>Actinomycetota</taxon>
        <taxon>Actinomycetes</taxon>
        <taxon>Micromonosporales</taxon>
        <taxon>Micromonosporaceae</taxon>
        <taxon>Actinoplanes</taxon>
    </lineage>
</organism>
<evidence type="ECO:0000256" key="1">
    <source>
        <dbReference type="ARBA" id="ARBA00004370"/>
    </source>
</evidence>
<dbReference type="InterPro" id="IPR029787">
    <property type="entry name" value="Nucleotide_cyclase"/>
</dbReference>
<proteinExistence type="predicted"/>
<dbReference type="EMBL" id="CP006272">
    <property type="protein sequence ID" value="AGZ45334.1"/>
    <property type="molecule type" value="Genomic_DNA"/>
</dbReference>
<dbReference type="KEGG" id="afs:AFR_35390"/>
<comment type="subcellular location">
    <subcellularLocation>
        <location evidence="1">Membrane</location>
    </subcellularLocation>
</comment>
<dbReference type="InterPro" id="IPR001633">
    <property type="entry name" value="EAL_dom"/>
</dbReference>
<dbReference type="SMART" id="SM00267">
    <property type="entry name" value="GGDEF"/>
    <property type="match status" value="1"/>
</dbReference>
<name>U5W863_9ACTN</name>
<evidence type="ECO:0000256" key="4">
    <source>
        <dbReference type="ARBA" id="ARBA00023136"/>
    </source>
</evidence>
<dbReference type="Proteomes" id="UP000017746">
    <property type="component" value="Chromosome"/>
</dbReference>
<keyword evidence="3 5" id="KW-1133">Transmembrane helix</keyword>
<evidence type="ECO:0000259" key="8">
    <source>
        <dbReference type="PROSITE" id="PS50887"/>
    </source>
</evidence>
<dbReference type="InterPro" id="IPR042240">
    <property type="entry name" value="CHASE_sf"/>
</dbReference>
<dbReference type="eggNOG" id="COG5001">
    <property type="taxonomic scope" value="Bacteria"/>
</dbReference>
<dbReference type="HOGENOM" id="CLU_000445_91_5_11"/>
<feature type="domain" description="GGDEF" evidence="8">
    <location>
        <begin position="395"/>
        <end position="528"/>
    </location>
</feature>
<dbReference type="InterPro" id="IPR043128">
    <property type="entry name" value="Rev_trsase/Diguanyl_cyclase"/>
</dbReference>
<evidence type="ECO:0000313" key="9">
    <source>
        <dbReference type="EMBL" id="AGZ45334.1"/>
    </source>
</evidence>
<dbReference type="NCBIfam" id="TIGR00254">
    <property type="entry name" value="GGDEF"/>
    <property type="match status" value="1"/>
</dbReference>
<evidence type="ECO:0000259" key="6">
    <source>
        <dbReference type="PROSITE" id="PS50839"/>
    </source>
</evidence>
<dbReference type="InterPro" id="IPR000160">
    <property type="entry name" value="GGDEF_dom"/>
</dbReference>
<dbReference type="AlphaFoldDB" id="U5W863"/>
<dbReference type="CDD" id="cd01948">
    <property type="entry name" value="EAL"/>
    <property type="match status" value="1"/>
</dbReference>
<dbReference type="RefSeq" id="WP_023561670.1">
    <property type="nucleotide sequence ID" value="NC_022657.1"/>
</dbReference>
<dbReference type="InterPro" id="IPR006189">
    <property type="entry name" value="CHASE_dom"/>
</dbReference>
<evidence type="ECO:0000256" key="2">
    <source>
        <dbReference type="ARBA" id="ARBA00022692"/>
    </source>
</evidence>
<dbReference type="PATRIC" id="fig|1246995.3.peg.7161"/>
<dbReference type="SUPFAM" id="SSF55073">
    <property type="entry name" value="Nucleotide cyclase"/>
    <property type="match status" value="1"/>
</dbReference>
<dbReference type="CDD" id="cd01949">
    <property type="entry name" value="GGDEF"/>
    <property type="match status" value="1"/>
</dbReference>
<dbReference type="Pfam" id="PF03924">
    <property type="entry name" value="CHASE"/>
    <property type="match status" value="1"/>
</dbReference>
<dbReference type="GO" id="GO:0007165">
    <property type="term" value="P:signal transduction"/>
    <property type="evidence" value="ECO:0007669"/>
    <property type="project" value="UniProtKB-ARBA"/>
</dbReference>
<accession>U5W863</accession>
<keyword evidence="10" id="KW-1185">Reference proteome</keyword>
<protein>
    <submittedName>
        <fullName evidence="9">PAS/PAC and GAF sensor-containing diguanylate cyclase/phosphodiesterase</fullName>
    </submittedName>
</protein>
<reference evidence="9 10" key="1">
    <citation type="journal article" date="2014" name="J. Biotechnol.">
        <title>Complete genome sequence of the actinobacterium Actinoplanes friuliensis HAG 010964, producer of the lipopeptide antibiotic friulimycin.</title>
        <authorList>
            <person name="Ruckert C."/>
            <person name="Szczepanowski R."/>
            <person name="Albersmeier A."/>
            <person name="Goesmann A."/>
            <person name="Fischer N."/>
            <person name="Steinkamper A."/>
            <person name="Puhler A."/>
            <person name="Biener R."/>
            <person name="Schwartz D."/>
            <person name="Kalinowski J."/>
        </authorList>
    </citation>
    <scope>NUCLEOTIDE SEQUENCE [LARGE SCALE GENOMIC DNA]</scope>
    <source>
        <strain evidence="9 10">DSM 7358</strain>
    </source>
</reference>
<gene>
    <name evidence="9" type="ORF">AFR_35390</name>
</gene>
<dbReference type="Gene3D" id="3.30.70.270">
    <property type="match status" value="1"/>
</dbReference>
<evidence type="ECO:0000256" key="3">
    <source>
        <dbReference type="ARBA" id="ARBA00022989"/>
    </source>
</evidence>
<dbReference type="Gene3D" id="3.20.20.450">
    <property type="entry name" value="EAL domain"/>
    <property type="match status" value="1"/>
</dbReference>
<dbReference type="PROSITE" id="PS50883">
    <property type="entry name" value="EAL"/>
    <property type="match status" value="1"/>
</dbReference>
<dbReference type="PANTHER" id="PTHR33121:SF70">
    <property type="entry name" value="SIGNALING PROTEIN YKOW"/>
    <property type="match status" value="1"/>
</dbReference>
<keyword evidence="2 5" id="KW-0812">Transmembrane</keyword>
<dbReference type="InterPro" id="IPR035919">
    <property type="entry name" value="EAL_sf"/>
</dbReference>
<evidence type="ECO:0000259" key="7">
    <source>
        <dbReference type="PROSITE" id="PS50883"/>
    </source>
</evidence>
<dbReference type="Gene3D" id="3.30.450.350">
    <property type="entry name" value="CHASE domain"/>
    <property type="match status" value="1"/>
</dbReference>
<dbReference type="GO" id="GO:0016020">
    <property type="term" value="C:membrane"/>
    <property type="evidence" value="ECO:0007669"/>
    <property type="project" value="UniProtKB-SubCell"/>
</dbReference>
<dbReference type="Pfam" id="PF00990">
    <property type="entry name" value="GGDEF"/>
    <property type="match status" value="1"/>
</dbReference>
<sequence length="793" mass="85815">MTASDRRRWAGLVLVFLVLLGGAGVSGAATVAVSRAEQRYADQAMNRYSDLVEGAVLDEVRHYGDALQDVAAAINAQTEFTYGDFTGITSYLTSARLPGASSLAFIVTGTDSQVPALQGFWREQGAAGLVLAPQGRGVEHAFVVFSRSFDMRPLRPGIDLNQAVQPFQALVEARRTGQVTMSEAYVLLKDRSLPRAEQQMSFIMTAPVYHGFDADGQPALRGWVLLGVHGRDFLNTTLQVHTQGAVTAVLDDHHGTSDIPLVSVGTTKHGPDTAQKRILEVGGRQWRLTVHPTAQLLGATDRRIVGLTLAATIAITLLLTVLVAILTSARNRAMTRVDQATAALRGDIERRQEVETRLRERESELQRLALHDSLTGLANRTALDSRLTAAVAAGEPIGLLLIDLDGFKPINDVYGHAAGDQVLTEFGRLLSDTVRTGDTVARIGGDEFVVLLADIPDATEAAVAAQRILAAATARPVRLGDDTLPIRASIGVTTARTGDTAKEVQRRADVAMYHAKRAGSHGMAVHDPSMTDRRAADAALGEDIAVALERGQLHVVYQPIVDLEDGRPLAAETLLRWQHPRLGPVPPDQFIPIAERNGAINAIGLWVLDQACRQAVEWDARYVSVNLSPRQLQEPTIVHDVLAVLRRTGLDPERLVLEVTESAIVDENAGIPALRALRSYGIRIAIDDFGTGYSSLHYLTRMPVDILKIDRTFVNELNGTSEGAAVTEAVIRLSQALHLTTIAEGIETEEQAAELRELGCTRGQGYLYARPHPAEELDWNRFATSPSGQPCTP</sequence>
<feature type="domain" description="EAL" evidence="7">
    <location>
        <begin position="537"/>
        <end position="785"/>
    </location>
</feature>
<keyword evidence="4 5" id="KW-0472">Membrane</keyword>
<dbReference type="SMART" id="SM00052">
    <property type="entry name" value="EAL"/>
    <property type="match status" value="1"/>
</dbReference>
<dbReference type="OrthoDB" id="9763119at2"/>
<dbReference type="GO" id="GO:0071111">
    <property type="term" value="F:cyclic-guanylate-specific phosphodiesterase activity"/>
    <property type="evidence" value="ECO:0007669"/>
    <property type="project" value="InterPro"/>
</dbReference>
<dbReference type="SMART" id="SM01079">
    <property type="entry name" value="CHASE"/>
    <property type="match status" value="1"/>
</dbReference>
<dbReference type="SUPFAM" id="SSF141868">
    <property type="entry name" value="EAL domain-like"/>
    <property type="match status" value="1"/>
</dbReference>
<evidence type="ECO:0000313" key="10">
    <source>
        <dbReference type="Proteomes" id="UP000017746"/>
    </source>
</evidence>